<protein>
    <submittedName>
        <fullName evidence="2">GNAT family N-acetyltransferase</fullName>
    </submittedName>
</protein>
<dbReference type="AlphaFoldDB" id="A0A1W5ZRP7"/>
<evidence type="ECO:0000313" key="3">
    <source>
        <dbReference type="Proteomes" id="UP000192527"/>
    </source>
</evidence>
<keyword evidence="2" id="KW-0808">Transferase</keyword>
<evidence type="ECO:0000313" key="2">
    <source>
        <dbReference type="EMBL" id="ARI75976.1"/>
    </source>
</evidence>
<keyword evidence="3" id="KW-1185">Reference proteome</keyword>
<dbReference type="RefSeq" id="WP_085028039.1">
    <property type="nucleotide sequence ID" value="NZ_CP020772.1"/>
</dbReference>
<reference evidence="2 3" key="1">
    <citation type="submission" date="2017-04" db="EMBL/GenBank/DDBJ databases">
        <title>The whole genome sequencing and assembly of Halobacillus mangrovi strain.</title>
        <authorList>
            <person name="Lee S.-J."/>
            <person name="Park M.-K."/>
            <person name="Kim J.-Y."/>
            <person name="Lee Y.-J."/>
            <person name="Yi H."/>
            <person name="Bahn Y.-S."/>
            <person name="Kim J.F."/>
            <person name="Lee D.-W."/>
        </authorList>
    </citation>
    <scope>NUCLEOTIDE SEQUENCE [LARGE SCALE GENOMIC DNA]</scope>
    <source>
        <strain evidence="2 3">KTB 131</strain>
    </source>
</reference>
<dbReference type="KEGG" id="hmn:HM131_03635"/>
<dbReference type="Pfam" id="PF08445">
    <property type="entry name" value="FR47"/>
    <property type="match status" value="1"/>
</dbReference>
<dbReference type="STRING" id="402384.HM131_03635"/>
<feature type="domain" description="N-acetyltransferase" evidence="1">
    <location>
        <begin position="144"/>
        <end position="289"/>
    </location>
</feature>
<evidence type="ECO:0000259" key="1">
    <source>
        <dbReference type="PROSITE" id="PS51186"/>
    </source>
</evidence>
<dbReference type="Gene3D" id="3.40.630.30">
    <property type="match status" value="1"/>
</dbReference>
<dbReference type="EMBL" id="CP020772">
    <property type="protein sequence ID" value="ARI75976.1"/>
    <property type="molecule type" value="Genomic_DNA"/>
</dbReference>
<dbReference type="InterPro" id="IPR016181">
    <property type="entry name" value="Acyl_CoA_acyltransferase"/>
</dbReference>
<dbReference type="Proteomes" id="UP000192527">
    <property type="component" value="Chromosome"/>
</dbReference>
<dbReference type="OrthoDB" id="3174529at2"/>
<gene>
    <name evidence="2" type="ORF">HM131_03635</name>
</gene>
<name>A0A1W5ZRP7_9BACI</name>
<dbReference type="InterPro" id="IPR013653">
    <property type="entry name" value="GCN5-like_dom"/>
</dbReference>
<dbReference type="GO" id="GO:0016747">
    <property type="term" value="F:acyltransferase activity, transferring groups other than amino-acyl groups"/>
    <property type="evidence" value="ECO:0007669"/>
    <property type="project" value="InterPro"/>
</dbReference>
<proteinExistence type="predicted"/>
<dbReference type="SUPFAM" id="SSF55729">
    <property type="entry name" value="Acyl-CoA N-acyltransferases (Nat)"/>
    <property type="match status" value="1"/>
</dbReference>
<sequence length="289" mass="33166">MRVIKQSDGKKFHETVEGLLMDREAENNLPIGILQRMFENPTTEDAYLLHMDEDGLPVYLAMRTPPHLWILPSLESAEAKHIQCLVRYLFDHNYDVPGVLGEEQAVRWFLEAWKRLNPAKEARLHMRQGIFRLDELQPILPQEGKLVTAVNAHIPLIIDWLEKFGVETNERLISRQAEELAQDMVGTQRAHLWVVEDQPVSMANRARKTPNGATINGVYTPDLHKRKGYASQVVWALTKKLLDQGCEYCALYTDLSNPTSNSIYKKIGYKWIGNSLVYHFESKDPSSKS</sequence>
<organism evidence="2 3">
    <name type="scientific">Halobacillus mangrovi</name>
    <dbReference type="NCBI Taxonomy" id="402384"/>
    <lineage>
        <taxon>Bacteria</taxon>
        <taxon>Bacillati</taxon>
        <taxon>Bacillota</taxon>
        <taxon>Bacilli</taxon>
        <taxon>Bacillales</taxon>
        <taxon>Bacillaceae</taxon>
        <taxon>Halobacillus</taxon>
    </lineage>
</organism>
<accession>A0A1W5ZRP7</accession>
<dbReference type="PROSITE" id="PS51186">
    <property type="entry name" value="GNAT"/>
    <property type="match status" value="1"/>
</dbReference>
<dbReference type="InterPro" id="IPR000182">
    <property type="entry name" value="GNAT_dom"/>
</dbReference>